<protein>
    <submittedName>
        <fullName evidence="8">Cytochrome P450</fullName>
    </submittedName>
</protein>
<dbReference type="InterPro" id="IPR001128">
    <property type="entry name" value="Cyt_P450"/>
</dbReference>
<evidence type="ECO:0000256" key="7">
    <source>
        <dbReference type="RuleBase" id="RU000461"/>
    </source>
</evidence>
<dbReference type="SUPFAM" id="SSF48264">
    <property type="entry name" value="Cytochrome P450"/>
    <property type="match status" value="1"/>
</dbReference>
<dbReference type="PRINTS" id="PR00359">
    <property type="entry name" value="BP450"/>
</dbReference>
<keyword evidence="5 7" id="KW-0408">Iron</keyword>
<keyword evidence="9" id="KW-1185">Reference proteome</keyword>
<evidence type="ECO:0000256" key="3">
    <source>
        <dbReference type="ARBA" id="ARBA00022723"/>
    </source>
</evidence>
<dbReference type="GO" id="GO:0004497">
    <property type="term" value="F:monooxygenase activity"/>
    <property type="evidence" value="ECO:0007669"/>
    <property type="project" value="UniProtKB-KW"/>
</dbReference>
<evidence type="ECO:0000256" key="2">
    <source>
        <dbReference type="ARBA" id="ARBA00022617"/>
    </source>
</evidence>
<sequence length="422" mass="46233">MELRPFSGTYLTDPAAIWRDLLDGPERVHYAEDLGLWLITRHTDVRNALGDSEAFSNALTLLPIYDMCPEALSIVMEIDAPPTTAAADAPTHTRTRRALRATFPNTSARVNEQYGAIVRRRVDELVSRLVARRGTVVDLVSDFAAELPLLVIVDLLGVPAEDVPAIKNWSDGQIALIWGQPEPEEQVRLARGLLDFWRYCQKLVTLRVQDADAGDDFISKALRYRAGDDEILTENEVASFAFNLLVAGHETTSGLIAHGLDNALSVPSRWERLVENPSGVAAFVEETLRFGPAIDGWLRVTTRDVAIGDTTIPAGSRCLLLLGAANRDAATFAHPDVFDPHRADVREHLSFGYGPHFCIGAALARLEAQVALTHLTAAVPGLRLAPEHASSFKPNVGFRAHNALPVFVETFAQMDDRTPRAA</sequence>
<dbReference type="Pfam" id="PF00067">
    <property type="entry name" value="p450"/>
    <property type="match status" value="1"/>
</dbReference>
<keyword evidence="2 7" id="KW-0349">Heme</keyword>
<dbReference type="InterPro" id="IPR017972">
    <property type="entry name" value="Cyt_P450_CS"/>
</dbReference>
<dbReference type="PROSITE" id="PS00086">
    <property type="entry name" value="CYTOCHROME_P450"/>
    <property type="match status" value="1"/>
</dbReference>
<reference evidence="8 9" key="1">
    <citation type="submission" date="2020-03" db="EMBL/GenBank/DDBJ databases">
        <title>Whole genome shotgun sequence of Phytohabitans flavus NBRC 107702.</title>
        <authorList>
            <person name="Komaki H."/>
            <person name="Tamura T."/>
        </authorList>
    </citation>
    <scope>NUCLEOTIDE SEQUENCE [LARGE SCALE GENOMIC DNA]</scope>
    <source>
        <strain evidence="8 9">NBRC 107702</strain>
    </source>
</reference>
<evidence type="ECO:0000313" key="9">
    <source>
        <dbReference type="Proteomes" id="UP000502508"/>
    </source>
</evidence>
<reference evidence="8 9" key="2">
    <citation type="submission" date="2020-03" db="EMBL/GenBank/DDBJ databases">
        <authorList>
            <person name="Ichikawa N."/>
            <person name="Kimura A."/>
            <person name="Kitahashi Y."/>
            <person name="Uohara A."/>
        </authorList>
    </citation>
    <scope>NUCLEOTIDE SEQUENCE [LARGE SCALE GENOMIC DNA]</scope>
    <source>
        <strain evidence="8 9">NBRC 107702</strain>
    </source>
</reference>
<organism evidence="8 9">
    <name type="scientific">Phytohabitans flavus</name>
    <dbReference type="NCBI Taxonomy" id="1076124"/>
    <lineage>
        <taxon>Bacteria</taxon>
        <taxon>Bacillati</taxon>
        <taxon>Actinomycetota</taxon>
        <taxon>Actinomycetes</taxon>
        <taxon>Micromonosporales</taxon>
        <taxon>Micromonosporaceae</taxon>
    </lineage>
</organism>
<keyword evidence="6 7" id="KW-0503">Monooxygenase</keyword>
<dbReference type="AlphaFoldDB" id="A0A6F8Y700"/>
<evidence type="ECO:0000256" key="1">
    <source>
        <dbReference type="ARBA" id="ARBA00010617"/>
    </source>
</evidence>
<gene>
    <name evidence="8" type="ORF">Pflav_082500</name>
</gene>
<dbReference type="GO" id="GO:0005506">
    <property type="term" value="F:iron ion binding"/>
    <property type="evidence" value="ECO:0007669"/>
    <property type="project" value="InterPro"/>
</dbReference>
<dbReference type="Gene3D" id="1.10.630.10">
    <property type="entry name" value="Cytochrome P450"/>
    <property type="match status" value="1"/>
</dbReference>
<dbReference type="KEGG" id="pfla:Pflav_082500"/>
<name>A0A6F8Y700_9ACTN</name>
<dbReference type="GO" id="GO:0017000">
    <property type="term" value="P:antibiotic biosynthetic process"/>
    <property type="evidence" value="ECO:0007669"/>
    <property type="project" value="UniProtKB-ARBA"/>
</dbReference>
<dbReference type="GO" id="GO:0020037">
    <property type="term" value="F:heme binding"/>
    <property type="evidence" value="ECO:0007669"/>
    <property type="project" value="InterPro"/>
</dbReference>
<dbReference type="FunFam" id="1.10.630.10:FF:000018">
    <property type="entry name" value="Cytochrome P450 monooxygenase"/>
    <property type="match status" value="1"/>
</dbReference>
<dbReference type="PANTHER" id="PTHR46696:SF6">
    <property type="entry name" value="P450, PUTATIVE (EUROFUNG)-RELATED"/>
    <property type="match status" value="1"/>
</dbReference>
<dbReference type="InterPro" id="IPR036396">
    <property type="entry name" value="Cyt_P450_sf"/>
</dbReference>
<dbReference type="GO" id="GO:0016705">
    <property type="term" value="F:oxidoreductase activity, acting on paired donors, with incorporation or reduction of molecular oxygen"/>
    <property type="evidence" value="ECO:0007669"/>
    <property type="project" value="InterPro"/>
</dbReference>
<keyword evidence="3 7" id="KW-0479">Metal-binding</keyword>
<comment type="similarity">
    <text evidence="1 7">Belongs to the cytochrome P450 family.</text>
</comment>
<proteinExistence type="inferred from homology"/>
<dbReference type="PRINTS" id="PR00385">
    <property type="entry name" value="P450"/>
</dbReference>
<keyword evidence="4 7" id="KW-0560">Oxidoreductase</keyword>
<dbReference type="RefSeq" id="WP_173041572.1">
    <property type="nucleotide sequence ID" value="NZ_AP022870.1"/>
</dbReference>
<evidence type="ECO:0000256" key="4">
    <source>
        <dbReference type="ARBA" id="ARBA00023002"/>
    </source>
</evidence>
<dbReference type="Proteomes" id="UP000502508">
    <property type="component" value="Chromosome"/>
</dbReference>
<accession>A0A6F8Y700</accession>
<dbReference type="EMBL" id="AP022870">
    <property type="protein sequence ID" value="BCB81840.1"/>
    <property type="molecule type" value="Genomic_DNA"/>
</dbReference>
<evidence type="ECO:0000313" key="8">
    <source>
        <dbReference type="EMBL" id="BCB81840.1"/>
    </source>
</evidence>
<evidence type="ECO:0000256" key="6">
    <source>
        <dbReference type="ARBA" id="ARBA00023033"/>
    </source>
</evidence>
<evidence type="ECO:0000256" key="5">
    <source>
        <dbReference type="ARBA" id="ARBA00023004"/>
    </source>
</evidence>
<dbReference type="PANTHER" id="PTHR46696">
    <property type="entry name" value="P450, PUTATIVE (EUROFUNG)-RELATED"/>
    <property type="match status" value="1"/>
</dbReference>
<dbReference type="InterPro" id="IPR002397">
    <property type="entry name" value="Cyt_P450_B"/>
</dbReference>